<feature type="transmembrane region" description="Helical" evidence="8">
    <location>
        <begin position="56"/>
        <end position="74"/>
    </location>
</feature>
<organism evidence="10 11">
    <name type="scientific">Nostocoides japonicum T1-X7</name>
    <dbReference type="NCBI Taxonomy" id="1194083"/>
    <lineage>
        <taxon>Bacteria</taxon>
        <taxon>Bacillati</taxon>
        <taxon>Actinomycetota</taxon>
        <taxon>Actinomycetes</taxon>
        <taxon>Micrococcales</taxon>
        <taxon>Intrasporangiaceae</taxon>
        <taxon>Nostocoides</taxon>
    </lineage>
</organism>
<dbReference type="GO" id="GO:0005886">
    <property type="term" value="C:plasma membrane"/>
    <property type="evidence" value="ECO:0007669"/>
    <property type="project" value="UniProtKB-SubCell"/>
</dbReference>
<comment type="caution">
    <text evidence="10">The sequence shown here is derived from an EMBL/GenBank/DDBJ whole genome shotgun (WGS) entry which is preliminary data.</text>
</comment>
<evidence type="ECO:0000256" key="1">
    <source>
        <dbReference type="ARBA" id="ARBA00004651"/>
    </source>
</evidence>
<dbReference type="PANTHER" id="PTHR42718">
    <property type="entry name" value="MAJOR FACILITATOR SUPERFAMILY MULTIDRUG TRANSPORTER MFSC"/>
    <property type="match status" value="1"/>
</dbReference>
<keyword evidence="11" id="KW-1185">Reference proteome</keyword>
<feature type="transmembrane region" description="Helical" evidence="8">
    <location>
        <begin position="357"/>
        <end position="377"/>
    </location>
</feature>
<dbReference type="Proteomes" id="UP000035721">
    <property type="component" value="Unassembled WGS sequence"/>
</dbReference>
<name>A0A077LXV1_9MICO</name>
<comment type="similarity">
    <text evidence="2">Belongs to the major facilitator superfamily. Bcr/CmlA family.</text>
</comment>
<feature type="transmembrane region" description="Helical" evidence="8">
    <location>
        <begin position="383"/>
        <end position="401"/>
    </location>
</feature>
<feature type="transmembrane region" description="Helical" evidence="8">
    <location>
        <begin position="291"/>
        <end position="311"/>
    </location>
</feature>
<keyword evidence="7 8" id="KW-0472">Membrane</keyword>
<feature type="transmembrane region" description="Helical" evidence="8">
    <location>
        <begin position="228"/>
        <end position="249"/>
    </location>
</feature>
<feature type="transmembrane region" description="Helical" evidence="8">
    <location>
        <begin position="175"/>
        <end position="195"/>
    </location>
</feature>
<evidence type="ECO:0000256" key="5">
    <source>
        <dbReference type="ARBA" id="ARBA00022692"/>
    </source>
</evidence>
<feature type="domain" description="Major facilitator superfamily (MFS) profile" evidence="9">
    <location>
        <begin position="21"/>
        <end position="407"/>
    </location>
</feature>
<evidence type="ECO:0000256" key="6">
    <source>
        <dbReference type="ARBA" id="ARBA00022989"/>
    </source>
</evidence>
<dbReference type="PROSITE" id="PS50850">
    <property type="entry name" value="MFS"/>
    <property type="match status" value="1"/>
</dbReference>
<evidence type="ECO:0000259" key="9">
    <source>
        <dbReference type="PROSITE" id="PS50850"/>
    </source>
</evidence>
<dbReference type="Gene3D" id="1.20.1720.10">
    <property type="entry name" value="Multidrug resistance protein D"/>
    <property type="match status" value="1"/>
</dbReference>
<dbReference type="InterPro" id="IPR004812">
    <property type="entry name" value="Efflux_drug-R_Bcr/CmlA"/>
</dbReference>
<dbReference type="InterPro" id="IPR036259">
    <property type="entry name" value="MFS_trans_sf"/>
</dbReference>
<comment type="subcellular location">
    <subcellularLocation>
        <location evidence="1">Cell membrane</location>
        <topology evidence="1">Multi-pass membrane protein</topology>
    </subcellularLocation>
</comment>
<feature type="transmembrane region" description="Helical" evidence="8">
    <location>
        <begin position="145"/>
        <end position="169"/>
    </location>
</feature>
<evidence type="ECO:0000256" key="3">
    <source>
        <dbReference type="ARBA" id="ARBA00022448"/>
    </source>
</evidence>
<keyword evidence="6 8" id="KW-1133">Transmembrane helix</keyword>
<dbReference type="SUPFAM" id="SSF103473">
    <property type="entry name" value="MFS general substrate transporter"/>
    <property type="match status" value="1"/>
</dbReference>
<dbReference type="CDD" id="cd17320">
    <property type="entry name" value="MFS_MdfA_MDR_like"/>
    <property type="match status" value="1"/>
</dbReference>
<dbReference type="NCBIfam" id="TIGR00710">
    <property type="entry name" value="efflux_Bcr_CflA"/>
    <property type="match status" value="1"/>
</dbReference>
<feature type="transmembrane region" description="Helical" evidence="8">
    <location>
        <begin position="317"/>
        <end position="336"/>
    </location>
</feature>
<feature type="transmembrane region" description="Helical" evidence="8">
    <location>
        <begin position="19"/>
        <end position="36"/>
    </location>
</feature>
<feature type="transmembrane region" description="Helical" evidence="8">
    <location>
        <begin position="86"/>
        <end position="106"/>
    </location>
</feature>
<dbReference type="GO" id="GO:0042910">
    <property type="term" value="F:xenobiotic transmembrane transporter activity"/>
    <property type="evidence" value="ECO:0007669"/>
    <property type="project" value="InterPro"/>
</dbReference>
<dbReference type="RefSeq" id="WP_235432422.1">
    <property type="nucleotide sequence ID" value="NZ_HF570958.1"/>
</dbReference>
<dbReference type="EMBL" id="CAJB01000056">
    <property type="protein sequence ID" value="CCH76814.1"/>
    <property type="molecule type" value="Genomic_DNA"/>
</dbReference>
<dbReference type="AlphaFoldDB" id="A0A077LXV1"/>
<dbReference type="Pfam" id="PF07690">
    <property type="entry name" value="MFS_1"/>
    <property type="match status" value="1"/>
</dbReference>
<evidence type="ECO:0000256" key="4">
    <source>
        <dbReference type="ARBA" id="ARBA00022475"/>
    </source>
</evidence>
<gene>
    <name evidence="10" type="ORF">BN12_1490009</name>
</gene>
<dbReference type="STRING" id="1194083.BN12_1490009"/>
<keyword evidence="5 8" id="KW-0812">Transmembrane</keyword>
<dbReference type="InterPro" id="IPR011701">
    <property type="entry name" value="MFS"/>
</dbReference>
<reference evidence="10 11" key="1">
    <citation type="journal article" date="2013" name="ISME J.">
        <title>A metabolic model for members of the genus Tetrasphaera involved in enhanced biological phosphorus removal.</title>
        <authorList>
            <person name="Kristiansen R."/>
            <person name="Nguyen H.T.T."/>
            <person name="Saunders A.M."/>
            <person name="Nielsen J.L."/>
            <person name="Wimmer R."/>
            <person name="Le V.Q."/>
            <person name="McIlroy S.J."/>
            <person name="Petrovski S."/>
            <person name="Seviour R.J."/>
            <person name="Calteau A."/>
            <person name="Nielsen K.L."/>
            <person name="Nielsen P.H."/>
        </authorList>
    </citation>
    <scope>NUCLEOTIDE SEQUENCE [LARGE SCALE GENOMIC DNA]</scope>
    <source>
        <strain evidence="10 11">T1-X7</strain>
    </source>
</reference>
<feature type="transmembrane region" description="Helical" evidence="8">
    <location>
        <begin position="261"/>
        <end position="279"/>
    </location>
</feature>
<dbReference type="GO" id="GO:1990961">
    <property type="term" value="P:xenobiotic detoxification by transmembrane export across the plasma membrane"/>
    <property type="evidence" value="ECO:0007669"/>
    <property type="project" value="InterPro"/>
</dbReference>
<evidence type="ECO:0000313" key="10">
    <source>
        <dbReference type="EMBL" id="CCH76814.1"/>
    </source>
</evidence>
<evidence type="ECO:0000256" key="8">
    <source>
        <dbReference type="SAM" id="Phobius"/>
    </source>
</evidence>
<sequence>MTSTPPSPAQRPLSQRVRIVLPAILAGLSMLGPFSIDTAFPAFAAIQRDFGVGTDGTQQLVSAYLLSFAVMSLFHGPLSDALGRKPVMIGGLAAYGIGSIGCALSPNLLVLLGFRVLQGLAAGGGVIVSRTVIRDVYDGPEAQRLMSRVMMIFSIAPAIAPVIGGLLLQLGPWRVIFWFLTGVSILLIALVAFVLPETHPAELRVPFSPRPLLTGLRTISGSLTFHRVAWAGALAFGAQFLYIGSAAIFVVDLLHRGAQDFWMFFVPMISGVALGAWLSGRLAGRVSGRRLVLGGQLFGVAGAGVNLAIALSPVGATLPYAVIGPGLVAFGSAVAWPTMQLIVLDMFPATRGAAASALTFIPLVLNAVTAGALAPFVTRTVGTLAATCLAMTVGGLAMWMWHLAESRRVAMPEPVTIEGAEPLPD</sequence>
<proteinExistence type="inferred from homology"/>
<keyword evidence="4" id="KW-1003">Cell membrane</keyword>
<evidence type="ECO:0000256" key="7">
    <source>
        <dbReference type="ARBA" id="ARBA00023136"/>
    </source>
</evidence>
<dbReference type="PANTHER" id="PTHR42718:SF46">
    <property type="entry name" value="BLR6921 PROTEIN"/>
    <property type="match status" value="1"/>
</dbReference>
<accession>A0A077LXV1</accession>
<evidence type="ECO:0000256" key="2">
    <source>
        <dbReference type="ARBA" id="ARBA00006236"/>
    </source>
</evidence>
<evidence type="ECO:0000313" key="11">
    <source>
        <dbReference type="Proteomes" id="UP000035721"/>
    </source>
</evidence>
<protein>
    <submittedName>
        <fullName evidence="10">Arabinose efflux permease family protein</fullName>
    </submittedName>
</protein>
<dbReference type="InterPro" id="IPR020846">
    <property type="entry name" value="MFS_dom"/>
</dbReference>
<keyword evidence="3" id="KW-0813">Transport</keyword>